<dbReference type="InterPro" id="IPR014710">
    <property type="entry name" value="RmlC-like_jellyroll"/>
</dbReference>
<proteinExistence type="predicted"/>
<dbReference type="Gene3D" id="2.60.120.10">
    <property type="entry name" value="Jelly Rolls"/>
    <property type="match status" value="1"/>
</dbReference>
<keyword evidence="2" id="KW-0808">Transferase</keyword>
<dbReference type="SUPFAM" id="SSF51206">
    <property type="entry name" value="cAMP-binding domain-like"/>
    <property type="match status" value="1"/>
</dbReference>
<comment type="caution">
    <text evidence="2">The sequence shown here is derived from an EMBL/GenBank/DDBJ whole genome shotgun (WGS) entry which is preliminary data.</text>
</comment>
<accession>A0A504YLL6</accession>
<keyword evidence="3" id="KW-1185">Reference proteome</keyword>
<dbReference type="InterPro" id="IPR000595">
    <property type="entry name" value="cNMP-bd_dom"/>
</dbReference>
<feature type="domain" description="Cyclic nucleotide-binding" evidence="1">
    <location>
        <begin position="21"/>
        <end position="61"/>
    </location>
</feature>
<name>A0A504YLL6_FASGI</name>
<keyword evidence="2" id="KW-0418">Kinase</keyword>
<organism evidence="2 3">
    <name type="scientific">Fasciola gigantica</name>
    <name type="common">Giant liver fluke</name>
    <dbReference type="NCBI Taxonomy" id="46835"/>
    <lineage>
        <taxon>Eukaryota</taxon>
        <taxon>Metazoa</taxon>
        <taxon>Spiralia</taxon>
        <taxon>Lophotrochozoa</taxon>
        <taxon>Platyhelminthes</taxon>
        <taxon>Trematoda</taxon>
        <taxon>Digenea</taxon>
        <taxon>Plagiorchiida</taxon>
        <taxon>Echinostomata</taxon>
        <taxon>Echinostomatoidea</taxon>
        <taxon>Fasciolidae</taxon>
        <taxon>Fasciola</taxon>
    </lineage>
</organism>
<dbReference type="EMBL" id="SUNJ01007192">
    <property type="protein sequence ID" value="TPP62193.1"/>
    <property type="molecule type" value="Genomic_DNA"/>
</dbReference>
<evidence type="ECO:0000313" key="2">
    <source>
        <dbReference type="EMBL" id="TPP62193.1"/>
    </source>
</evidence>
<gene>
    <name evidence="2" type="ORF">FGIG_11250</name>
</gene>
<dbReference type="GO" id="GO:0016301">
    <property type="term" value="F:kinase activity"/>
    <property type="evidence" value="ECO:0007669"/>
    <property type="project" value="UniProtKB-KW"/>
</dbReference>
<dbReference type="STRING" id="46835.A0A504YLL6"/>
<evidence type="ECO:0000259" key="1">
    <source>
        <dbReference type="PROSITE" id="PS50042"/>
    </source>
</evidence>
<dbReference type="AlphaFoldDB" id="A0A504YLL6"/>
<dbReference type="InterPro" id="IPR018490">
    <property type="entry name" value="cNMP-bd_dom_sf"/>
</dbReference>
<evidence type="ECO:0000313" key="3">
    <source>
        <dbReference type="Proteomes" id="UP000316759"/>
    </source>
</evidence>
<protein>
    <submittedName>
        <fullName evidence="2">cGMP-dependent protein kinase</fullName>
    </submittedName>
</protein>
<sequence length="95" mass="10914">MRTSTFSVRKLLKQAILENDFLNNLAQDQLTSLIDCMYPIAHKAGETLIREGEFGNMVYVLFVIWHSSSQERPALAEQYALSQIIENQYAFDLSK</sequence>
<dbReference type="PROSITE" id="PS50042">
    <property type="entry name" value="CNMP_BINDING_3"/>
    <property type="match status" value="1"/>
</dbReference>
<dbReference type="Proteomes" id="UP000316759">
    <property type="component" value="Unassembled WGS sequence"/>
</dbReference>
<dbReference type="OrthoDB" id="63267at2759"/>
<reference evidence="2 3" key="1">
    <citation type="submission" date="2019-04" db="EMBL/GenBank/DDBJ databases">
        <title>Annotation for the trematode Fasciola gigantica.</title>
        <authorList>
            <person name="Choi Y.-J."/>
        </authorList>
    </citation>
    <scope>NUCLEOTIDE SEQUENCE [LARGE SCALE GENOMIC DNA]</scope>
    <source>
        <strain evidence="2">Uganda_cow_1</strain>
    </source>
</reference>